<dbReference type="GO" id="GO:1901981">
    <property type="term" value="F:phosphatidylinositol phosphate binding"/>
    <property type="evidence" value="ECO:0007669"/>
    <property type="project" value="TreeGrafter"/>
</dbReference>
<dbReference type="InterPro" id="IPR040032">
    <property type="entry name" value="DENND1A/B/C"/>
</dbReference>
<sequence>MYRRCNPISYPSPNGTKRASHRPIGMNPSPGPLQECPDKLFEVFLEVAKPDGQHEEPFIVQQYPPDHNDEDTLKNVPKFAFPCDTERTAVDHFTFVLTDLDGKLKFGYCRHSTGAQTCLCIVSCLPWFEVFYNLLNTLAEIQNNHEDADLTDFLRAAYAHEVPAPGVPVTIVAGQEMMNFTSPDTSKLPSIPTNRNLTEYYNALDTENMMIIFASMLHERRIIITSNKLNRLTACVHSSADLLYPMHWQHLFIPVLPTFLKDYLSAPMPYLIGVHKSILETIKEAELDDAMIVDVDKNKIETQYLDFEALPLEISSYLKKHLKGDKVRTMMQSKGDTIPKAFLMAMVKLIGGYRDALKFQSGELITFCPETFVRSRPESMQPFLEKILHLQIFQQFINGRLDMLNTGVGFSDIFEQLSMASADKLNSQSRYKEWLNTMKMKVQSKKAYSGIKSKIADTISKKPLRPQAPPSPSTQSLKVGVIDRPTRRISKLEERSSLDDSDPGLSYNRVSINLLADPDIQNALNKSSSAGTLPVDDSEEVLLQFDSSSDTSSGRGSPGFTKLVDIDSTDTGSTSTQDSFGQIPYIDSAIESQGNTTASSVGSESETRPVPPPRRHRATKTQNTAAKTQNPSADKLIATPRKPQPPAKDKLIVQDKLISPRPKPRPRTNSTEGIGPNVRLSTSTPKTDKTLSTSPLVRLESCEEDFDPFRSPNSLTVGRLDALRASKHDEPTLNRTPAFNKGNIEGPLRLAKPDFSPELSPERELENKKTDDFLSDFDPLSERKNNATSAAKDQTPELLQNWGLTNLRVTDSASSNPSVQNRTSPKPQLHRPLTRLANQAPGASFKPPLMTKPVVPPSMRTSRPAETSPAKRSSDDPFEDLLNLSLTNPSSQPTWEKFD</sequence>
<dbReference type="PANTHER" id="PTHR13196:SF14">
    <property type="entry name" value="UDENN DOMAIN-CONTAINING PROTEIN"/>
    <property type="match status" value="1"/>
</dbReference>
<feature type="compositionally biased region" description="Polar residues" evidence="3">
    <location>
        <begin position="590"/>
        <end position="604"/>
    </location>
</feature>
<dbReference type="EMBL" id="VSWD01000011">
    <property type="protein sequence ID" value="KAK3088248.1"/>
    <property type="molecule type" value="Genomic_DNA"/>
</dbReference>
<feature type="compositionally biased region" description="Polar residues" evidence="3">
    <location>
        <begin position="884"/>
        <end position="899"/>
    </location>
</feature>
<dbReference type="SMART" id="SM00801">
    <property type="entry name" value="dDENN"/>
    <property type="match status" value="1"/>
</dbReference>
<feature type="compositionally biased region" description="Basic and acidic residues" evidence="3">
    <location>
        <begin position="484"/>
        <end position="498"/>
    </location>
</feature>
<dbReference type="GO" id="GO:0005829">
    <property type="term" value="C:cytosol"/>
    <property type="evidence" value="ECO:0007669"/>
    <property type="project" value="TreeGrafter"/>
</dbReference>
<feature type="compositionally biased region" description="Low complexity" evidence="3">
    <location>
        <begin position="569"/>
        <end position="579"/>
    </location>
</feature>
<dbReference type="GO" id="GO:0005085">
    <property type="term" value="F:guanyl-nucleotide exchange factor activity"/>
    <property type="evidence" value="ECO:0007669"/>
    <property type="project" value="InterPro"/>
</dbReference>
<dbReference type="Gene3D" id="6.10.140.1000">
    <property type="match status" value="1"/>
</dbReference>
<feature type="domain" description="UDENN" evidence="4">
    <location>
        <begin position="40"/>
        <end position="407"/>
    </location>
</feature>
<feature type="compositionally biased region" description="Polar residues" evidence="3">
    <location>
        <begin position="679"/>
        <end position="692"/>
    </location>
</feature>
<feature type="region of interest" description="Disordered" evidence="3">
    <location>
        <begin position="546"/>
        <end position="692"/>
    </location>
</feature>
<dbReference type="FunFam" id="3.40.50.11500:FF:000004">
    <property type="entry name" value="DENN domain-containing protein 2C isoform X1"/>
    <property type="match status" value="1"/>
</dbReference>
<dbReference type="InterPro" id="IPR043153">
    <property type="entry name" value="DENN_C"/>
</dbReference>
<dbReference type="Pfam" id="PF02141">
    <property type="entry name" value="DENN"/>
    <property type="match status" value="1"/>
</dbReference>
<dbReference type="GO" id="GO:0032456">
    <property type="term" value="P:endocytic recycling"/>
    <property type="evidence" value="ECO:0007669"/>
    <property type="project" value="TreeGrafter"/>
</dbReference>
<feature type="region of interest" description="Disordered" evidence="3">
    <location>
        <begin position="459"/>
        <end position="503"/>
    </location>
</feature>
<dbReference type="SMART" id="SM00799">
    <property type="entry name" value="DENN"/>
    <property type="match status" value="1"/>
</dbReference>
<feature type="compositionally biased region" description="Basic and acidic residues" evidence="3">
    <location>
        <begin position="760"/>
        <end position="772"/>
    </location>
</feature>
<organism evidence="5 6">
    <name type="scientific">Pinctada imbricata</name>
    <name type="common">Atlantic pearl-oyster</name>
    <name type="synonym">Pinctada martensii</name>
    <dbReference type="NCBI Taxonomy" id="66713"/>
    <lineage>
        <taxon>Eukaryota</taxon>
        <taxon>Metazoa</taxon>
        <taxon>Spiralia</taxon>
        <taxon>Lophotrochozoa</taxon>
        <taxon>Mollusca</taxon>
        <taxon>Bivalvia</taxon>
        <taxon>Autobranchia</taxon>
        <taxon>Pteriomorphia</taxon>
        <taxon>Pterioida</taxon>
        <taxon>Pterioidea</taxon>
        <taxon>Pteriidae</taxon>
        <taxon>Pinctada</taxon>
    </lineage>
</organism>
<dbReference type="PROSITE" id="PS50211">
    <property type="entry name" value="DENN"/>
    <property type="match status" value="1"/>
</dbReference>
<feature type="compositionally biased region" description="Polar residues" evidence="3">
    <location>
        <begin position="802"/>
        <end position="826"/>
    </location>
</feature>
<gene>
    <name evidence="5" type="ORF">FSP39_016572</name>
</gene>
<dbReference type="Pfam" id="PF03455">
    <property type="entry name" value="dDENN"/>
    <property type="match status" value="1"/>
</dbReference>
<comment type="subcellular location">
    <subcellularLocation>
        <location evidence="1">Cytoplasmic vesicle</location>
        <location evidence="1">Clathrin-coated vesicle</location>
    </subcellularLocation>
</comment>
<evidence type="ECO:0000256" key="2">
    <source>
        <dbReference type="ARBA" id="ARBA00023329"/>
    </source>
</evidence>
<feature type="compositionally biased region" description="Low complexity" evidence="3">
    <location>
        <begin position="546"/>
        <end position="555"/>
    </location>
</feature>
<accession>A0AA88Y2V3</accession>
<dbReference type="GO" id="GO:0030136">
    <property type="term" value="C:clathrin-coated vesicle"/>
    <property type="evidence" value="ECO:0007669"/>
    <property type="project" value="UniProtKB-SubCell"/>
</dbReference>
<dbReference type="SMART" id="SM00800">
    <property type="entry name" value="uDENN"/>
    <property type="match status" value="1"/>
</dbReference>
<dbReference type="InterPro" id="IPR005112">
    <property type="entry name" value="dDENN_dom"/>
</dbReference>
<dbReference type="Gene3D" id="3.40.50.11500">
    <property type="match status" value="1"/>
</dbReference>
<evidence type="ECO:0000259" key="4">
    <source>
        <dbReference type="PROSITE" id="PS50211"/>
    </source>
</evidence>
<keyword evidence="6" id="KW-1185">Reference proteome</keyword>
<dbReference type="AlphaFoldDB" id="A0AA88Y2V3"/>
<dbReference type="InterPro" id="IPR001194">
    <property type="entry name" value="cDENN_dom"/>
</dbReference>
<evidence type="ECO:0000256" key="3">
    <source>
        <dbReference type="SAM" id="MobiDB-lite"/>
    </source>
</evidence>
<feature type="region of interest" description="Disordered" evidence="3">
    <location>
        <begin position="1"/>
        <end position="29"/>
    </location>
</feature>
<dbReference type="FunFam" id="3.30.450.200:FF:000003">
    <property type="entry name" value="DENN domain containing 1A"/>
    <property type="match status" value="1"/>
</dbReference>
<proteinExistence type="predicted"/>
<dbReference type="InterPro" id="IPR037516">
    <property type="entry name" value="Tripartite_DENN"/>
</dbReference>
<dbReference type="Gene3D" id="3.30.450.200">
    <property type="match status" value="1"/>
</dbReference>
<evidence type="ECO:0000256" key="1">
    <source>
        <dbReference type="ARBA" id="ARBA00004132"/>
    </source>
</evidence>
<dbReference type="InterPro" id="IPR005113">
    <property type="entry name" value="uDENN_dom"/>
</dbReference>
<dbReference type="PANTHER" id="PTHR13196">
    <property type="entry name" value="DENN DOMAIN-CONTAINING"/>
    <property type="match status" value="1"/>
</dbReference>
<comment type="caution">
    <text evidence="5">The sequence shown here is derived from an EMBL/GenBank/DDBJ whole genome shotgun (WGS) entry which is preliminary data.</text>
</comment>
<name>A0AA88Y2V3_PINIB</name>
<reference evidence="5" key="1">
    <citation type="submission" date="2019-08" db="EMBL/GenBank/DDBJ databases">
        <title>The improved chromosome-level genome for the pearl oyster Pinctada fucata martensii using PacBio sequencing and Hi-C.</title>
        <authorList>
            <person name="Zheng Z."/>
        </authorList>
    </citation>
    <scope>NUCLEOTIDE SEQUENCE</scope>
    <source>
        <strain evidence="5">ZZ-2019</strain>
        <tissue evidence="5">Adductor muscle</tissue>
    </source>
</reference>
<dbReference type="Proteomes" id="UP001186944">
    <property type="component" value="Unassembled WGS sequence"/>
</dbReference>
<evidence type="ECO:0000313" key="6">
    <source>
        <dbReference type="Proteomes" id="UP001186944"/>
    </source>
</evidence>
<dbReference type="GO" id="GO:0006897">
    <property type="term" value="P:endocytosis"/>
    <property type="evidence" value="ECO:0007669"/>
    <property type="project" value="TreeGrafter"/>
</dbReference>
<keyword evidence="2" id="KW-0968">Cytoplasmic vesicle</keyword>
<feature type="region of interest" description="Disordered" evidence="3">
    <location>
        <begin position="730"/>
        <end position="899"/>
    </location>
</feature>
<feature type="compositionally biased region" description="Low complexity" evidence="3">
    <location>
        <begin position="620"/>
        <end position="630"/>
    </location>
</feature>
<evidence type="ECO:0000313" key="5">
    <source>
        <dbReference type="EMBL" id="KAK3088248.1"/>
    </source>
</evidence>
<dbReference type="Pfam" id="PF03456">
    <property type="entry name" value="uDENN"/>
    <property type="match status" value="1"/>
</dbReference>
<protein>
    <recommendedName>
        <fullName evidence="4">UDENN domain-containing protein</fullName>
    </recommendedName>
</protein>